<organism evidence="3 4">
    <name type="scientific">Cyclostephanos tholiformis</name>
    <dbReference type="NCBI Taxonomy" id="382380"/>
    <lineage>
        <taxon>Eukaryota</taxon>
        <taxon>Sar</taxon>
        <taxon>Stramenopiles</taxon>
        <taxon>Ochrophyta</taxon>
        <taxon>Bacillariophyta</taxon>
        <taxon>Coscinodiscophyceae</taxon>
        <taxon>Thalassiosirophycidae</taxon>
        <taxon>Stephanodiscales</taxon>
        <taxon>Stephanodiscaceae</taxon>
        <taxon>Cyclostephanos</taxon>
    </lineage>
</organism>
<evidence type="ECO:0008006" key="5">
    <source>
        <dbReference type="Google" id="ProtNLM"/>
    </source>
</evidence>
<evidence type="ECO:0000313" key="3">
    <source>
        <dbReference type="EMBL" id="KAL3827399.1"/>
    </source>
</evidence>
<comment type="caution">
    <text evidence="3">The sequence shown here is derived from an EMBL/GenBank/DDBJ whole genome shotgun (WGS) entry which is preliminary data.</text>
</comment>
<evidence type="ECO:0000313" key="4">
    <source>
        <dbReference type="Proteomes" id="UP001530377"/>
    </source>
</evidence>
<feature type="transmembrane region" description="Helical" evidence="2">
    <location>
        <begin position="62"/>
        <end position="81"/>
    </location>
</feature>
<keyword evidence="2" id="KW-0472">Membrane</keyword>
<name>A0ABD3SS19_9STRA</name>
<keyword evidence="2" id="KW-1133">Transmembrane helix</keyword>
<dbReference type="EMBL" id="JALLPB020000004">
    <property type="protein sequence ID" value="KAL3827399.1"/>
    <property type="molecule type" value="Genomic_DNA"/>
</dbReference>
<proteinExistence type="predicted"/>
<evidence type="ECO:0000256" key="2">
    <source>
        <dbReference type="SAM" id="Phobius"/>
    </source>
</evidence>
<protein>
    <recommendedName>
        <fullName evidence="5">Membrane-associated protein</fullName>
    </recommendedName>
</protein>
<dbReference type="AlphaFoldDB" id="A0ABD3SS19"/>
<evidence type="ECO:0000256" key="1">
    <source>
        <dbReference type="SAM" id="MobiDB-lite"/>
    </source>
</evidence>
<feature type="region of interest" description="Disordered" evidence="1">
    <location>
        <begin position="1"/>
        <end position="25"/>
    </location>
</feature>
<gene>
    <name evidence="3" type="ORF">ACHAXA_003133</name>
</gene>
<accession>A0ABD3SS19</accession>
<sequence>MSATTAATSRPSRAQPVPTAAAAAPLDRIAPPPSRLFVSSRRATPVVESCHVRRRWCRAHHLPMAMAIVVIIVCHGVLLIITSITDYDAMGEGRDFDMGPYNVTAYSPSPDIDGLVIGHDVDEGRTFRPTRNHRTIMYRRGGIDGGYSHNINDDENDDGDGPPDVRISFELHDPNTLPLTNVFDPHVLCPIGEVTIGRNRRRTGQNRTGGLPPSLVRVAEDDDGGGGEGEYRDGRRRVDVDRRSSGGRVLDFTASLSTNLRIMFVGDSVLVQLAQAVDEFLLEGRTLESRKIGDRSVLWEAWTGHDGGSILAPTRGGGVSATWRMTGLLSMANEGKPPANSVGGGWSRSEIDKFLHHRYRPSTPPTTTTQSSMGRRGESAWLPLYDDNSTIAVGNFDVVVFRVMHGWMELHEITHDRLVEAVSLSRELLGASVVVLMTVPFTNNVKTAEDIVRVREINDDIRNIARAWHSRTNVDDDVVDGVRHVLVLEYGTYVNHIIWSNARHLNYSVTHPLEATLNVFDSEGPTFLLDRLDDETKFPPNPAVVCSRTPNRGKCDRNSLFRDGMHICPETLASRYAAGIACLLGCVYNRRARTNSAIAEERIRICEGECNGQFLSVMPVEESLIDKHITLASFSG</sequence>
<keyword evidence="2" id="KW-0812">Transmembrane</keyword>
<reference evidence="3 4" key="1">
    <citation type="submission" date="2024-10" db="EMBL/GenBank/DDBJ databases">
        <title>Updated reference genomes for cyclostephanoid diatoms.</title>
        <authorList>
            <person name="Roberts W.R."/>
            <person name="Alverson A.J."/>
        </authorList>
    </citation>
    <scope>NUCLEOTIDE SEQUENCE [LARGE SCALE GENOMIC DNA]</scope>
    <source>
        <strain evidence="3 4">AJA228-03</strain>
    </source>
</reference>
<dbReference type="Proteomes" id="UP001530377">
    <property type="component" value="Unassembled WGS sequence"/>
</dbReference>
<keyword evidence="4" id="KW-1185">Reference proteome</keyword>